<feature type="transmembrane region" description="Helical" evidence="1">
    <location>
        <begin position="7"/>
        <end position="26"/>
    </location>
</feature>
<reference evidence="2" key="2">
    <citation type="submission" date="2023-06" db="EMBL/GenBank/DDBJ databases">
        <authorList>
            <consortium name="Lawrence Berkeley National Laboratory"/>
            <person name="Haridas S."/>
            <person name="Hensen N."/>
            <person name="Bonometti L."/>
            <person name="Westerberg I."/>
            <person name="Brannstrom I.O."/>
            <person name="Guillou S."/>
            <person name="Cros-Aarteil S."/>
            <person name="Calhoun S."/>
            <person name="Kuo A."/>
            <person name="Mondo S."/>
            <person name="Pangilinan J."/>
            <person name="Riley R."/>
            <person name="Labutti K."/>
            <person name="Andreopoulos B."/>
            <person name="Lipzen A."/>
            <person name="Chen C."/>
            <person name="Yanf M."/>
            <person name="Daum C."/>
            <person name="Ng V."/>
            <person name="Clum A."/>
            <person name="Steindorff A."/>
            <person name="Ohm R."/>
            <person name="Martin F."/>
            <person name="Silar P."/>
            <person name="Natvig D."/>
            <person name="Lalanne C."/>
            <person name="Gautier V."/>
            <person name="Ament-Velasquez S.L."/>
            <person name="Kruys A."/>
            <person name="Hutchinson M.I."/>
            <person name="Powell A.J."/>
            <person name="Barry K."/>
            <person name="Miller A.N."/>
            <person name="Grigoriev I.V."/>
            <person name="Debuchy R."/>
            <person name="Gladieux P."/>
            <person name="Thoren M.H."/>
            <person name="Johannesson H."/>
        </authorList>
    </citation>
    <scope>NUCLEOTIDE SEQUENCE</scope>
    <source>
        <strain evidence="2">CBS 314.62</strain>
    </source>
</reference>
<accession>A0AAE0XLU8</accession>
<keyword evidence="3" id="KW-1185">Reference proteome</keyword>
<sequence>MLFHFLAFPFLFFIFFLCCFSSWVAFHSPFSFLIMFSFEWIMLFFIRCTASSVYTRRCIILT</sequence>
<evidence type="ECO:0000256" key="1">
    <source>
        <dbReference type="SAM" id="Phobius"/>
    </source>
</evidence>
<organism evidence="2 3">
    <name type="scientific">Podospora appendiculata</name>
    <dbReference type="NCBI Taxonomy" id="314037"/>
    <lineage>
        <taxon>Eukaryota</taxon>
        <taxon>Fungi</taxon>
        <taxon>Dikarya</taxon>
        <taxon>Ascomycota</taxon>
        <taxon>Pezizomycotina</taxon>
        <taxon>Sordariomycetes</taxon>
        <taxon>Sordariomycetidae</taxon>
        <taxon>Sordariales</taxon>
        <taxon>Podosporaceae</taxon>
        <taxon>Podospora</taxon>
    </lineage>
</organism>
<dbReference type="Proteomes" id="UP001270362">
    <property type="component" value="Unassembled WGS sequence"/>
</dbReference>
<gene>
    <name evidence="2" type="ORF">B0T22DRAFT_113409</name>
</gene>
<keyword evidence="1" id="KW-0812">Transmembrane</keyword>
<dbReference type="EMBL" id="JAULSO010000001">
    <property type="protein sequence ID" value="KAK3695626.1"/>
    <property type="molecule type" value="Genomic_DNA"/>
</dbReference>
<dbReference type="AlphaFoldDB" id="A0AAE0XLU8"/>
<comment type="caution">
    <text evidence="2">The sequence shown here is derived from an EMBL/GenBank/DDBJ whole genome shotgun (WGS) entry which is preliminary data.</text>
</comment>
<evidence type="ECO:0000313" key="3">
    <source>
        <dbReference type="Proteomes" id="UP001270362"/>
    </source>
</evidence>
<keyword evidence="1" id="KW-0472">Membrane</keyword>
<evidence type="ECO:0000313" key="2">
    <source>
        <dbReference type="EMBL" id="KAK3695626.1"/>
    </source>
</evidence>
<keyword evidence="1" id="KW-1133">Transmembrane helix</keyword>
<reference evidence="2" key="1">
    <citation type="journal article" date="2023" name="Mol. Phylogenet. Evol.">
        <title>Genome-scale phylogeny and comparative genomics of the fungal order Sordariales.</title>
        <authorList>
            <person name="Hensen N."/>
            <person name="Bonometti L."/>
            <person name="Westerberg I."/>
            <person name="Brannstrom I.O."/>
            <person name="Guillou S."/>
            <person name="Cros-Aarteil S."/>
            <person name="Calhoun S."/>
            <person name="Haridas S."/>
            <person name="Kuo A."/>
            <person name="Mondo S."/>
            <person name="Pangilinan J."/>
            <person name="Riley R."/>
            <person name="LaButti K."/>
            <person name="Andreopoulos B."/>
            <person name="Lipzen A."/>
            <person name="Chen C."/>
            <person name="Yan M."/>
            <person name="Daum C."/>
            <person name="Ng V."/>
            <person name="Clum A."/>
            <person name="Steindorff A."/>
            <person name="Ohm R.A."/>
            <person name="Martin F."/>
            <person name="Silar P."/>
            <person name="Natvig D.O."/>
            <person name="Lalanne C."/>
            <person name="Gautier V."/>
            <person name="Ament-Velasquez S.L."/>
            <person name="Kruys A."/>
            <person name="Hutchinson M.I."/>
            <person name="Powell A.J."/>
            <person name="Barry K."/>
            <person name="Miller A.N."/>
            <person name="Grigoriev I.V."/>
            <person name="Debuchy R."/>
            <person name="Gladieux P."/>
            <person name="Hiltunen Thoren M."/>
            <person name="Johannesson H."/>
        </authorList>
    </citation>
    <scope>NUCLEOTIDE SEQUENCE</scope>
    <source>
        <strain evidence="2">CBS 314.62</strain>
    </source>
</reference>
<name>A0AAE0XLU8_9PEZI</name>
<feature type="transmembrane region" description="Helical" evidence="1">
    <location>
        <begin position="32"/>
        <end position="50"/>
    </location>
</feature>
<proteinExistence type="predicted"/>
<protein>
    <submittedName>
        <fullName evidence="2">Uncharacterized protein</fullName>
    </submittedName>
</protein>